<dbReference type="NCBIfam" id="TIGR04560">
    <property type="entry name" value="ribo_THX"/>
    <property type="match status" value="1"/>
</dbReference>
<protein>
    <submittedName>
        <fullName evidence="5">30S ribosomal protein THX</fullName>
    </submittedName>
</protein>
<accession>A0ABS7X2B7</accession>
<evidence type="ECO:0000313" key="5">
    <source>
        <dbReference type="EMBL" id="MBZ9569044.1"/>
    </source>
</evidence>
<sequence>MAKGDIRSRRGKVANGSYGRRRPQSSRKAQRYRQVGY</sequence>
<dbReference type="Proteomes" id="UP001319883">
    <property type="component" value="Unassembled WGS sequence"/>
</dbReference>
<feature type="region of interest" description="Disordered" evidence="4">
    <location>
        <begin position="1"/>
        <end position="37"/>
    </location>
</feature>
<keyword evidence="2 5" id="KW-0689">Ribosomal protein</keyword>
<proteinExistence type="inferred from homology"/>
<organism evidence="5 6">
    <name type="scientific">Modicisalibacter tunisiensis</name>
    <dbReference type="NCBI Taxonomy" id="390637"/>
    <lineage>
        <taxon>Bacteria</taxon>
        <taxon>Pseudomonadati</taxon>
        <taxon>Pseudomonadota</taxon>
        <taxon>Gammaproteobacteria</taxon>
        <taxon>Oceanospirillales</taxon>
        <taxon>Halomonadaceae</taxon>
        <taxon>Modicisalibacter</taxon>
    </lineage>
</organism>
<evidence type="ECO:0000313" key="6">
    <source>
        <dbReference type="Proteomes" id="UP001319883"/>
    </source>
</evidence>
<dbReference type="RefSeq" id="WP_163648460.1">
    <property type="nucleotide sequence ID" value="NZ_JAGXFD010000002.1"/>
</dbReference>
<evidence type="ECO:0000256" key="1">
    <source>
        <dbReference type="ARBA" id="ARBA00010834"/>
    </source>
</evidence>
<evidence type="ECO:0000256" key="3">
    <source>
        <dbReference type="ARBA" id="ARBA00023274"/>
    </source>
</evidence>
<evidence type="ECO:0000256" key="4">
    <source>
        <dbReference type="SAM" id="MobiDB-lite"/>
    </source>
</evidence>
<keyword evidence="3" id="KW-0687">Ribonucleoprotein</keyword>
<keyword evidence="6" id="KW-1185">Reference proteome</keyword>
<name>A0ABS7X2B7_9GAMM</name>
<comment type="caution">
    <text evidence="5">The sequence shown here is derived from an EMBL/GenBank/DDBJ whole genome shotgun (WGS) entry which is preliminary data.</text>
</comment>
<reference evidence="5 6" key="1">
    <citation type="submission" date="2021-05" db="EMBL/GenBank/DDBJ databases">
        <title>Petroleum and Energy Research Collection (APPE): ex situ preservation of microbial diversity associated with the oil industry and exploitation of its biotechnological potential.</title>
        <authorList>
            <person name="Paixao C.T.M."/>
            <person name="Gomes M.B."/>
            <person name="Oliveira V.M."/>
        </authorList>
    </citation>
    <scope>NUCLEOTIDE SEQUENCE [LARGE SCALE GENOMIC DNA]</scope>
    <source>
        <strain evidence="5 6">LIT2</strain>
    </source>
</reference>
<dbReference type="InterPro" id="IPR030826">
    <property type="entry name" value="Ribosomal_bTHX/bTHXc/bTHXm"/>
</dbReference>
<comment type="similarity">
    <text evidence="1">Belongs to the bacterial ribosomal protein bTHX family.</text>
</comment>
<evidence type="ECO:0000256" key="2">
    <source>
        <dbReference type="ARBA" id="ARBA00022980"/>
    </source>
</evidence>
<feature type="compositionally biased region" description="Basic residues" evidence="4">
    <location>
        <begin position="19"/>
        <end position="31"/>
    </location>
</feature>
<dbReference type="EMBL" id="JAGXFD010000002">
    <property type="protein sequence ID" value="MBZ9569044.1"/>
    <property type="molecule type" value="Genomic_DNA"/>
</dbReference>
<dbReference type="GO" id="GO:0005840">
    <property type="term" value="C:ribosome"/>
    <property type="evidence" value="ECO:0007669"/>
    <property type="project" value="UniProtKB-KW"/>
</dbReference>
<gene>
    <name evidence="5" type="ORF">KGQ91_15350</name>
</gene>